<comment type="caution">
    <text evidence="2">The sequence shown here is derived from an EMBL/GenBank/DDBJ whole genome shotgun (WGS) entry which is preliminary data.</text>
</comment>
<keyword evidence="3" id="KW-1185">Reference proteome</keyword>
<dbReference type="RefSeq" id="WP_275710065.1">
    <property type="nucleotide sequence ID" value="NZ_JAKLTN010000002.1"/>
</dbReference>
<dbReference type="EMBL" id="JAKLTN010000002">
    <property type="protein sequence ID" value="MCG2577217.1"/>
    <property type="molecule type" value="Genomic_DNA"/>
</dbReference>
<reference evidence="2" key="1">
    <citation type="submission" date="2022-01" db="EMBL/GenBank/DDBJ databases">
        <authorList>
            <person name="Jo J.-H."/>
            <person name="Im W.-T."/>
        </authorList>
    </citation>
    <scope>NUCLEOTIDE SEQUENCE</scope>
    <source>
        <strain evidence="2">XY25</strain>
    </source>
</reference>
<feature type="domain" description="Hemerythrin-like" evidence="1">
    <location>
        <begin position="5"/>
        <end position="140"/>
    </location>
</feature>
<gene>
    <name evidence="2" type="ORF">LZ012_09455</name>
</gene>
<protein>
    <submittedName>
        <fullName evidence="2">Hemerythrin domain-containing protein</fullName>
    </submittedName>
</protein>
<dbReference type="Pfam" id="PF01814">
    <property type="entry name" value="Hemerythrin"/>
    <property type="match status" value="1"/>
</dbReference>
<evidence type="ECO:0000313" key="2">
    <source>
        <dbReference type="EMBL" id="MCG2577217.1"/>
    </source>
</evidence>
<proteinExistence type="predicted"/>
<evidence type="ECO:0000313" key="3">
    <source>
        <dbReference type="Proteomes" id="UP001165384"/>
    </source>
</evidence>
<dbReference type="PANTHER" id="PTHR39966">
    <property type="entry name" value="BLL2471 PROTEIN-RELATED"/>
    <property type="match status" value="1"/>
</dbReference>
<dbReference type="InterPro" id="IPR012312">
    <property type="entry name" value="Hemerythrin-like"/>
</dbReference>
<sequence length="189" mass="21261">MNKSLDIIHDEHRALAAMLGGMRTLVANIEAGRLKPDFDLFASMIRYVDEVPERVHHPKEDRYLFAKLRLRSPEALPYIEQLEAEHRQGEARIALLRNALNTYRQAGAAGLAGFKMALTVYLEHEWHHMNTEEHKIFPLAKAHLTADDWLEIDSAFLANDNPWEGAVGEYAALFSRIVNIAPAPVGLGG</sequence>
<evidence type="ECO:0000259" key="1">
    <source>
        <dbReference type="Pfam" id="PF01814"/>
    </source>
</evidence>
<dbReference type="Gene3D" id="1.20.120.520">
    <property type="entry name" value="nmb1532 protein domain like"/>
    <property type="match status" value="1"/>
</dbReference>
<dbReference type="CDD" id="cd12108">
    <property type="entry name" value="Hr-like"/>
    <property type="match status" value="1"/>
</dbReference>
<dbReference type="PANTHER" id="PTHR39966:SF1">
    <property type="entry name" value="HEMERYTHRIN-LIKE DOMAIN-CONTAINING PROTEIN"/>
    <property type="match status" value="1"/>
</dbReference>
<accession>A0ABS9K233</accession>
<dbReference type="Proteomes" id="UP001165384">
    <property type="component" value="Unassembled WGS sequence"/>
</dbReference>
<name>A0ABS9K233_9RHOO</name>
<organism evidence="2 3">
    <name type="scientific">Dechloromonas hankyongensis</name>
    <dbReference type="NCBI Taxonomy" id="2908002"/>
    <lineage>
        <taxon>Bacteria</taxon>
        <taxon>Pseudomonadati</taxon>
        <taxon>Pseudomonadota</taxon>
        <taxon>Betaproteobacteria</taxon>
        <taxon>Rhodocyclales</taxon>
        <taxon>Azonexaceae</taxon>
        <taxon>Dechloromonas</taxon>
    </lineage>
</organism>